<feature type="region of interest" description="Disordered" evidence="1">
    <location>
        <begin position="436"/>
        <end position="517"/>
    </location>
</feature>
<evidence type="ECO:0000256" key="1">
    <source>
        <dbReference type="SAM" id="MobiDB-lite"/>
    </source>
</evidence>
<dbReference type="InterPro" id="IPR036397">
    <property type="entry name" value="RNaseH_sf"/>
</dbReference>
<dbReference type="InterPro" id="IPR001584">
    <property type="entry name" value="Integrase_cat-core"/>
</dbReference>
<dbReference type="PROSITE" id="PS50994">
    <property type="entry name" value="INTEGRASE"/>
    <property type="match status" value="1"/>
</dbReference>
<comment type="caution">
    <text evidence="3">The sequence shown here is derived from an EMBL/GenBank/DDBJ whole genome shotgun (WGS) entry which is preliminary data.</text>
</comment>
<organism evidence="3 4">
    <name type="scientific">Streptomyces pulveraceus</name>
    <dbReference type="NCBI Taxonomy" id="68258"/>
    <lineage>
        <taxon>Bacteria</taxon>
        <taxon>Bacillati</taxon>
        <taxon>Actinomycetota</taxon>
        <taxon>Actinomycetes</taxon>
        <taxon>Kitasatosporales</taxon>
        <taxon>Streptomycetaceae</taxon>
        <taxon>Streptomyces</taxon>
    </lineage>
</organism>
<dbReference type="Proteomes" id="UP001596200">
    <property type="component" value="Unassembled WGS sequence"/>
</dbReference>
<feature type="compositionally biased region" description="Pro residues" evidence="1">
    <location>
        <begin position="467"/>
        <end position="479"/>
    </location>
</feature>
<dbReference type="InterPro" id="IPR012337">
    <property type="entry name" value="RNaseH-like_sf"/>
</dbReference>
<evidence type="ECO:0000313" key="3">
    <source>
        <dbReference type="EMBL" id="MFC5917808.1"/>
    </source>
</evidence>
<dbReference type="Pfam" id="PF09299">
    <property type="entry name" value="Mu-transpos_C"/>
    <property type="match status" value="1"/>
</dbReference>
<gene>
    <name evidence="3" type="ORF">ACFP1B_30925</name>
</gene>
<name>A0ABW1GU67_9ACTN</name>
<protein>
    <submittedName>
        <fullName evidence="3">Mu transposase C-terminal domain-containing protein</fullName>
    </submittedName>
</protein>
<proteinExistence type="predicted"/>
<evidence type="ECO:0000259" key="2">
    <source>
        <dbReference type="PROSITE" id="PS50994"/>
    </source>
</evidence>
<dbReference type="RefSeq" id="WP_344512329.1">
    <property type="nucleotide sequence ID" value="NZ_BAAATU010000022.1"/>
</dbReference>
<sequence length="517" mass="57557">MRKAVAEAAQGSTRTATYLFWRTGQILDEDHGRGAVELPSQRSLYRLLEKLSAGKHTTGSARTRRSLADRPDGPFGERSAAAPGELMQMDSTPLDVLVRLDDGVPARVDLTGMIDVATRSLTAAVLRPTTKSVDASVLLARTVTPELMRPGWAQALAMSRSALPFRRLLDIDARMEHAAARPVIVPETIVVDQGKVFISHNFRASCNFLGINFQPVHDASGWEKGHIERMLGSVGTLFAQFLAGYTGFNAERRGRHLEQQPLWSLLELQELLDEWIVVWQSRPHDGLRDPLHPGRMFSPNEKYAALVETAGYVPVALSADDYVELLPATWRAINAYGVKIRHRTYDDQALNPLRQQRSGVKDRKDLWEIHYDPYDVSRIWVRDHWKGGWITLFWKQLHRVAAPFGELAWDHTRRTLPAASEEQLADAVADLLRRAHQGPADRGDAGTGAGLSRRDRRVAARTKSSPPSTPIAPEAPPADPVTDNSEAGQADDAPEENIAKVIPMPIFDPFTEADKRW</sequence>
<accession>A0ABW1GU67</accession>
<dbReference type="InterPro" id="IPR015378">
    <property type="entry name" value="Transposase-like_Mu_C"/>
</dbReference>
<feature type="region of interest" description="Disordered" evidence="1">
    <location>
        <begin position="55"/>
        <end position="80"/>
    </location>
</feature>
<keyword evidence="4" id="KW-1185">Reference proteome</keyword>
<dbReference type="Gene3D" id="3.30.420.10">
    <property type="entry name" value="Ribonuclease H-like superfamily/Ribonuclease H"/>
    <property type="match status" value="1"/>
</dbReference>
<dbReference type="EMBL" id="JBHSPU010000030">
    <property type="protein sequence ID" value="MFC5917808.1"/>
    <property type="molecule type" value="Genomic_DNA"/>
</dbReference>
<feature type="domain" description="Integrase catalytic" evidence="2">
    <location>
        <begin position="79"/>
        <end position="307"/>
    </location>
</feature>
<evidence type="ECO:0000313" key="4">
    <source>
        <dbReference type="Proteomes" id="UP001596200"/>
    </source>
</evidence>
<dbReference type="SUPFAM" id="SSF53098">
    <property type="entry name" value="Ribonuclease H-like"/>
    <property type="match status" value="1"/>
</dbReference>
<reference evidence="4" key="1">
    <citation type="journal article" date="2019" name="Int. J. Syst. Evol. Microbiol.">
        <title>The Global Catalogue of Microorganisms (GCM) 10K type strain sequencing project: providing services to taxonomists for standard genome sequencing and annotation.</title>
        <authorList>
            <consortium name="The Broad Institute Genomics Platform"/>
            <consortium name="The Broad Institute Genome Sequencing Center for Infectious Disease"/>
            <person name="Wu L."/>
            <person name="Ma J."/>
        </authorList>
    </citation>
    <scope>NUCLEOTIDE SEQUENCE [LARGE SCALE GENOMIC DNA]</scope>
    <source>
        <strain evidence="4">JCM 4147</strain>
    </source>
</reference>